<gene>
    <name evidence="2" type="ORF">ICJ85_00340</name>
</gene>
<dbReference type="RefSeq" id="WP_188221780.1">
    <property type="nucleotide sequence ID" value="NZ_JACVXD010000001.1"/>
</dbReference>
<dbReference type="SUPFAM" id="SSF53187">
    <property type="entry name" value="Zn-dependent exopeptidases"/>
    <property type="match status" value="1"/>
</dbReference>
<organism evidence="2 3">
    <name type="scientific">Aestuariibaculum marinum</name>
    <dbReference type="NCBI Taxonomy" id="2683592"/>
    <lineage>
        <taxon>Bacteria</taxon>
        <taxon>Pseudomonadati</taxon>
        <taxon>Bacteroidota</taxon>
        <taxon>Flavobacteriia</taxon>
        <taxon>Flavobacteriales</taxon>
        <taxon>Flavobacteriaceae</taxon>
    </lineage>
</organism>
<dbReference type="Proteomes" id="UP000621516">
    <property type="component" value="Unassembled WGS sequence"/>
</dbReference>
<dbReference type="Gene3D" id="3.40.630.10">
    <property type="entry name" value="Zn peptidases"/>
    <property type="match status" value="1"/>
</dbReference>
<reference evidence="2 3" key="1">
    <citation type="journal article" date="2018" name="J. Microbiol.">
        <title>Aestuariibaculum marinum sp. nov., a marine bacterium isolated from seawater in South Korea.</title>
        <authorList>
            <person name="Choi J."/>
            <person name="Lee D."/>
            <person name="Jang J.H."/>
            <person name="Cha S."/>
            <person name="Seo T."/>
        </authorList>
    </citation>
    <scope>NUCLEOTIDE SEQUENCE [LARGE SCALE GENOMIC DNA]</scope>
    <source>
        <strain evidence="2 3">IP7</strain>
    </source>
</reference>
<dbReference type="InterPro" id="IPR007484">
    <property type="entry name" value="Peptidase_M28"/>
</dbReference>
<dbReference type="PANTHER" id="PTHR12147:SF26">
    <property type="entry name" value="PEPTIDASE M28 DOMAIN-CONTAINING PROTEIN"/>
    <property type="match status" value="1"/>
</dbReference>
<evidence type="ECO:0000313" key="2">
    <source>
        <dbReference type="EMBL" id="MBD0822457.1"/>
    </source>
</evidence>
<evidence type="ECO:0000313" key="3">
    <source>
        <dbReference type="Proteomes" id="UP000621516"/>
    </source>
</evidence>
<comment type="caution">
    <text evidence="2">The sequence shown here is derived from an EMBL/GenBank/DDBJ whole genome shotgun (WGS) entry which is preliminary data.</text>
</comment>
<accession>A0A8J6PPX2</accession>
<name>A0A8J6PPX2_9FLAO</name>
<dbReference type="GO" id="GO:0006508">
    <property type="term" value="P:proteolysis"/>
    <property type="evidence" value="ECO:0007669"/>
    <property type="project" value="InterPro"/>
</dbReference>
<dbReference type="InterPro" id="IPR045175">
    <property type="entry name" value="M28_fam"/>
</dbReference>
<feature type="domain" description="Peptidase M28" evidence="1">
    <location>
        <begin position="118"/>
        <end position="329"/>
    </location>
</feature>
<proteinExistence type="predicted"/>
<dbReference type="GO" id="GO:0008235">
    <property type="term" value="F:metalloexopeptidase activity"/>
    <property type="evidence" value="ECO:0007669"/>
    <property type="project" value="InterPro"/>
</dbReference>
<dbReference type="AlphaFoldDB" id="A0A8J6PPX2"/>
<protein>
    <submittedName>
        <fullName evidence="2">M28 family peptidase</fullName>
    </submittedName>
</protein>
<dbReference type="Pfam" id="PF04389">
    <property type="entry name" value="Peptidase_M28"/>
    <property type="match status" value="1"/>
</dbReference>
<dbReference type="PROSITE" id="PS00018">
    <property type="entry name" value="EF_HAND_1"/>
    <property type="match status" value="1"/>
</dbReference>
<dbReference type="PANTHER" id="PTHR12147">
    <property type="entry name" value="METALLOPEPTIDASE M28 FAMILY MEMBER"/>
    <property type="match status" value="1"/>
</dbReference>
<dbReference type="InterPro" id="IPR018247">
    <property type="entry name" value="EF_Hand_1_Ca_BS"/>
</dbReference>
<sequence>MKIFCMLSALTLVGTCATPKYTTKIENIKNSIQLVDQPWVTKYASTITSEELKEQLYKFASSEFNGRRVGEPGQKKAAHFLKSYYQSEGIVSPLGDTINYYQSIPKDFFLKDIKPTENVLAFIKGSESPDEIIIISAHLDHLGVNNKNEIYFGADDDASGTVALMEMAQAFKQAKNEGHGPKRSILFLHLTAEEIGKKGSEYYTLHPVFPLENTVTNLNIDMIGRVDDIHKNNPNYLYLIGADRISKELHYISEKVNNTYFHMDLDYRYNAEGDRNQYYTRSDHYNFADKGIPVIFYFNGEHSDYHQPTDTPDKIEFDLLEQRTRFIFATAWQIANQSNRLLTDENNHLLN</sequence>
<keyword evidence="3" id="KW-1185">Reference proteome</keyword>
<dbReference type="EMBL" id="JACVXD010000001">
    <property type="protein sequence ID" value="MBD0822457.1"/>
    <property type="molecule type" value="Genomic_DNA"/>
</dbReference>
<evidence type="ECO:0000259" key="1">
    <source>
        <dbReference type="Pfam" id="PF04389"/>
    </source>
</evidence>